<dbReference type="SUPFAM" id="SSF49354">
    <property type="entry name" value="PapD-like"/>
    <property type="match status" value="1"/>
</dbReference>
<dbReference type="InParanoid" id="B0DHK1"/>
<dbReference type="GO" id="GO:0005789">
    <property type="term" value="C:endoplasmic reticulum membrane"/>
    <property type="evidence" value="ECO:0007669"/>
    <property type="project" value="InterPro"/>
</dbReference>
<proteinExistence type="inferred from homology"/>
<feature type="transmembrane region" description="Helical" evidence="7">
    <location>
        <begin position="328"/>
        <end position="348"/>
    </location>
</feature>
<evidence type="ECO:0000256" key="5">
    <source>
        <dbReference type="ARBA" id="ARBA00023136"/>
    </source>
</evidence>
<gene>
    <name evidence="9" type="ORF">LACBIDRAFT_302404</name>
</gene>
<evidence type="ECO:0000256" key="6">
    <source>
        <dbReference type="SAM" id="MobiDB-lite"/>
    </source>
</evidence>
<dbReference type="Proteomes" id="UP000001194">
    <property type="component" value="Unassembled WGS sequence"/>
</dbReference>
<accession>B0DHK1</accession>
<evidence type="ECO:0000256" key="1">
    <source>
        <dbReference type="ARBA" id="ARBA00004211"/>
    </source>
</evidence>
<dbReference type="InterPro" id="IPR008962">
    <property type="entry name" value="PapD-like_sf"/>
</dbReference>
<dbReference type="PROSITE" id="PS50202">
    <property type="entry name" value="MSP"/>
    <property type="match status" value="1"/>
</dbReference>
<dbReference type="InterPro" id="IPR016763">
    <property type="entry name" value="VAP"/>
</dbReference>
<comment type="subcellular location">
    <subcellularLocation>
        <location evidence="1">Membrane</location>
        <topology evidence="1">Single-pass type IV membrane protein</topology>
    </subcellularLocation>
</comment>
<dbReference type="STRING" id="486041.B0DHK1"/>
<name>B0DHK1_LACBS</name>
<comment type="similarity">
    <text evidence="2">Belongs to the VAMP-associated protein (VAP) (TC 9.B.17) family.</text>
</comment>
<keyword evidence="10" id="KW-1185">Reference proteome</keyword>
<evidence type="ECO:0000256" key="7">
    <source>
        <dbReference type="SAM" id="Phobius"/>
    </source>
</evidence>
<feature type="domain" description="MSP" evidence="8">
    <location>
        <begin position="2"/>
        <end position="143"/>
    </location>
</feature>
<dbReference type="InterPro" id="IPR000535">
    <property type="entry name" value="MSP_dom"/>
</dbReference>
<feature type="region of interest" description="Disordered" evidence="6">
    <location>
        <begin position="169"/>
        <end position="232"/>
    </location>
</feature>
<dbReference type="FunCoup" id="B0DHK1">
    <property type="interactions" value="104"/>
</dbReference>
<dbReference type="Gene3D" id="2.60.40.10">
    <property type="entry name" value="Immunoglobulins"/>
    <property type="match status" value="1"/>
</dbReference>
<dbReference type="PANTHER" id="PTHR10809">
    <property type="entry name" value="VESICLE-ASSOCIATED MEMBRANE PROTEIN-ASSOCIATED PROTEIN"/>
    <property type="match status" value="1"/>
</dbReference>
<sequence>MAVSLSPSDLLGFQRPLTQHGTSLLTITNDNSKPVAFKIKTTAPKAWQIRSFPSSWLTLFPQLYCVRPNSGRIEPGDNSVITVIRQASRREPPLNVKCKHKFLIQSTIVTPERENMSPHEICGSPDVTEGGNMHQQRIRVSYLPALIPTRARDDATIASIIDRIPLLSDDSTFIPGSEPQPPENPHHPEEPSPPSHSDTCAVDENSGHAPHGRLPIAQEGEFSHPNESPFQISPEAALPAQPIPELAEPGSDEVRRSDLVFTPAVVSTPKNEPINLCEDEHQKIEPLEHASISTTAPTSSLHQNTMLPQVSAAATDVCKISRGVEPAIPLHMVIGVLVLAMSFSAYIVTRG</sequence>
<dbReference type="InterPro" id="IPR013783">
    <property type="entry name" value="Ig-like_fold"/>
</dbReference>
<dbReference type="GO" id="GO:0090158">
    <property type="term" value="P:endoplasmic reticulum membrane organization"/>
    <property type="evidence" value="ECO:0007669"/>
    <property type="project" value="TreeGrafter"/>
</dbReference>
<keyword evidence="4 7" id="KW-1133">Transmembrane helix</keyword>
<reference evidence="9 10" key="1">
    <citation type="journal article" date="2008" name="Nature">
        <title>The genome of Laccaria bicolor provides insights into mycorrhizal symbiosis.</title>
        <authorList>
            <person name="Martin F."/>
            <person name="Aerts A."/>
            <person name="Ahren D."/>
            <person name="Brun A."/>
            <person name="Danchin E.G.J."/>
            <person name="Duchaussoy F."/>
            <person name="Gibon J."/>
            <person name="Kohler A."/>
            <person name="Lindquist E."/>
            <person name="Pereda V."/>
            <person name="Salamov A."/>
            <person name="Shapiro H.J."/>
            <person name="Wuyts J."/>
            <person name="Blaudez D."/>
            <person name="Buee M."/>
            <person name="Brokstein P."/>
            <person name="Canbaeck B."/>
            <person name="Cohen D."/>
            <person name="Courty P.E."/>
            <person name="Coutinho P.M."/>
            <person name="Delaruelle C."/>
            <person name="Detter J.C."/>
            <person name="Deveau A."/>
            <person name="DiFazio S."/>
            <person name="Duplessis S."/>
            <person name="Fraissinet-Tachet L."/>
            <person name="Lucic E."/>
            <person name="Frey-Klett P."/>
            <person name="Fourrey C."/>
            <person name="Feussner I."/>
            <person name="Gay G."/>
            <person name="Grimwood J."/>
            <person name="Hoegger P.J."/>
            <person name="Jain P."/>
            <person name="Kilaru S."/>
            <person name="Labbe J."/>
            <person name="Lin Y.C."/>
            <person name="Legue V."/>
            <person name="Le Tacon F."/>
            <person name="Marmeisse R."/>
            <person name="Melayah D."/>
            <person name="Montanini B."/>
            <person name="Muratet M."/>
            <person name="Nehls U."/>
            <person name="Niculita-Hirzel H."/>
            <person name="Oudot-Le Secq M.P."/>
            <person name="Peter M."/>
            <person name="Quesneville H."/>
            <person name="Rajashekar B."/>
            <person name="Reich M."/>
            <person name="Rouhier N."/>
            <person name="Schmutz J."/>
            <person name="Yin T."/>
            <person name="Chalot M."/>
            <person name="Henrissat B."/>
            <person name="Kuees U."/>
            <person name="Lucas S."/>
            <person name="Van de Peer Y."/>
            <person name="Podila G.K."/>
            <person name="Polle A."/>
            <person name="Pukkila P.J."/>
            <person name="Richardson P.M."/>
            <person name="Rouze P."/>
            <person name="Sanders I.R."/>
            <person name="Stajich J.E."/>
            <person name="Tunlid A."/>
            <person name="Tuskan G."/>
            <person name="Grigoriev I.V."/>
        </authorList>
    </citation>
    <scope>NUCLEOTIDE SEQUENCE [LARGE SCALE GENOMIC DNA]</scope>
    <source>
        <strain evidence="10">S238N-H82 / ATCC MYA-4686</strain>
    </source>
</reference>
<organism evidence="10">
    <name type="scientific">Laccaria bicolor (strain S238N-H82 / ATCC MYA-4686)</name>
    <name type="common">Bicoloured deceiver</name>
    <name type="synonym">Laccaria laccata var. bicolor</name>
    <dbReference type="NCBI Taxonomy" id="486041"/>
    <lineage>
        <taxon>Eukaryota</taxon>
        <taxon>Fungi</taxon>
        <taxon>Dikarya</taxon>
        <taxon>Basidiomycota</taxon>
        <taxon>Agaricomycotina</taxon>
        <taxon>Agaricomycetes</taxon>
        <taxon>Agaricomycetidae</taxon>
        <taxon>Agaricales</taxon>
        <taxon>Agaricineae</taxon>
        <taxon>Hydnangiaceae</taxon>
        <taxon>Laccaria</taxon>
    </lineage>
</organism>
<dbReference type="AlphaFoldDB" id="B0DHK1"/>
<dbReference type="Pfam" id="PF00635">
    <property type="entry name" value="Motile_Sperm"/>
    <property type="match status" value="2"/>
</dbReference>
<evidence type="ECO:0000313" key="10">
    <source>
        <dbReference type="Proteomes" id="UP000001194"/>
    </source>
</evidence>
<evidence type="ECO:0000313" key="9">
    <source>
        <dbReference type="EMBL" id="EDR05739.1"/>
    </source>
</evidence>
<evidence type="ECO:0000256" key="4">
    <source>
        <dbReference type="ARBA" id="ARBA00022989"/>
    </source>
</evidence>
<dbReference type="PANTHER" id="PTHR10809:SF6">
    <property type="entry name" value="AT11025P-RELATED"/>
    <property type="match status" value="1"/>
</dbReference>
<protein>
    <submittedName>
        <fullName evidence="9">Predicted protein</fullName>
    </submittedName>
</protein>
<keyword evidence="3 7" id="KW-0812">Transmembrane</keyword>
<dbReference type="HOGENOM" id="CLU_790044_0_0_1"/>
<keyword evidence="5 7" id="KW-0472">Membrane</keyword>
<dbReference type="GO" id="GO:0005886">
    <property type="term" value="C:plasma membrane"/>
    <property type="evidence" value="ECO:0007669"/>
    <property type="project" value="TreeGrafter"/>
</dbReference>
<dbReference type="GO" id="GO:0033149">
    <property type="term" value="F:FFAT motif binding"/>
    <property type="evidence" value="ECO:0007669"/>
    <property type="project" value="TreeGrafter"/>
</dbReference>
<evidence type="ECO:0000259" key="8">
    <source>
        <dbReference type="PROSITE" id="PS50202"/>
    </source>
</evidence>
<dbReference type="GO" id="GO:0061817">
    <property type="term" value="P:endoplasmic reticulum-plasma membrane tethering"/>
    <property type="evidence" value="ECO:0007669"/>
    <property type="project" value="TreeGrafter"/>
</dbReference>
<dbReference type="RefSeq" id="XP_001883415.1">
    <property type="nucleotide sequence ID" value="XM_001883380.1"/>
</dbReference>
<dbReference type="GeneID" id="6079202"/>
<dbReference type="OrthoDB" id="264603at2759"/>
<dbReference type="KEGG" id="lbc:LACBIDRAFT_302404"/>
<dbReference type="EMBL" id="DS547111">
    <property type="protein sequence ID" value="EDR05739.1"/>
    <property type="molecule type" value="Genomic_DNA"/>
</dbReference>
<evidence type="ECO:0000256" key="3">
    <source>
        <dbReference type="ARBA" id="ARBA00022692"/>
    </source>
</evidence>
<evidence type="ECO:0000256" key="2">
    <source>
        <dbReference type="ARBA" id="ARBA00008932"/>
    </source>
</evidence>